<dbReference type="SUPFAM" id="SSF81321">
    <property type="entry name" value="Family A G protein-coupled receptor-like"/>
    <property type="match status" value="1"/>
</dbReference>
<evidence type="ECO:0000256" key="9">
    <source>
        <dbReference type="ARBA" id="ARBA00023157"/>
    </source>
</evidence>
<evidence type="ECO:0000256" key="6">
    <source>
        <dbReference type="ARBA" id="ARBA00022989"/>
    </source>
</evidence>
<dbReference type="GO" id="GO:0005886">
    <property type="term" value="C:plasma membrane"/>
    <property type="evidence" value="ECO:0007669"/>
    <property type="project" value="UniProtKB-SubCell"/>
</dbReference>
<evidence type="ECO:0000313" key="15">
    <source>
        <dbReference type="EnsemblMetazoa" id="SCAU000244-PA"/>
    </source>
</evidence>
<dbReference type="Gene3D" id="2.30.160.11">
    <property type="match status" value="1"/>
</dbReference>
<keyword evidence="9" id="KW-1015">Disulfide bond</keyword>
<dbReference type="Gene3D" id="2.170.180.11">
    <property type="entry name" value="Methuselah ectodomain, domain 2"/>
    <property type="match status" value="1"/>
</dbReference>
<dbReference type="InterPro" id="IPR051384">
    <property type="entry name" value="Mth_GPCR"/>
</dbReference>
<evidence type="ECO:0000256" key="7">
    <source>
        <dbReference type="ARBA" id="ARBA00023040"/>
    </source>
</evidence>
<dbReference type="PANTHER" id="PTHR47154:SF2">
    <property type="entry name" value="G-PROTEIN COUPLED RECEPTOR MTH-RELATED"/>
    <property type="match status" value="1"/>
</dbReference>
<feature type="transmembrane region" description="Helical" evidence="13">
    <location>
        <begin position="470"/>
        <end position="491"/>
    </location>
</feature>
<dbReference type="InterPro" id="IPR010596">
    <property type="entry name" value="Methuselah_N_dom"/>
</dbReference>
<sequence length="540" mass="61903">MGEKIENDTAMKHNTFYCHIVAAFAHFIVCQAAILPKCPFEDTVDLTNAKKFNNGSYLYENLVIHSDLVDIYNYEEIFNGVRLPRAPHPRGCACQERSCIRFCCHPTKELIANYSRQCSNEELEHDLEYDPYINVLATNGTMVRKHVTKEFTIVQGVPCEGAYSLAPQLDEEDAWDIFENGSILRHYDMAYLTKRDYCLMPMELDDGQWVLNPMNCPIVKPASLSLQINNIAMAISVPFIILTIMVYALIPELRNLHGKCLISYLSPLAIGYTILSTISLSEVEFPNFVCSCLGYVAYYCFMSAFFWLSVISFDLWQNFRLTGSIRFGQRKRFLLYSSYAWGIPAGLTLIVIGIQNSNVKDLYKPGIGDDYCWLKTHDWSAMIYFFGINLVIVLVDIIFFSMTYYKITVMQRDIDKIIRNDTNEGRHKLRTHKNNFGLFLRLFLIMGVSWLLDIVSYIESLVNPGGTNPIYYVSDFMNAILGLLIFVCFVLKPKVLSLIKKRIFETRDETDHTMTTESDEEEISLNGIGSDVSKQREVLS</sequence>
<dbReference type="SUPFAM" id="SSF63877">
    <property type="entry name" value="Methuselah ectodomain"/>
    <property type="match status" value="1"/>
</dbReference>
<dbReference type="InterPro" id="IPR017981">
    <property type="entry name" value="GPCR_2-like_7TM"/>
</dbReference>
<evidence type="ECO:0000256" key="10">
    <source>
        <dbReference type="ARBA" id="ARBA00023170"/>
    </source>
</evidence>
<dbReference type="InterPro" id="IPR036272">
    <property type="entry name" value="Methuselah_N_sf"/>
</dbReference>
<protein>
    <recommendedName>
        <fullName evidence="14">G-protein coupled receptors family 2 profile 2 domain-containing protein</fullName>
    </recommendedName>
</protein>
<feature type="transmembrane region" description="Helical" evidence="13">
    <location>
        <begin position="293"/>
        <end position="313"/>
    </location>
</feature>
<evidence type="ECO:0000256" key="5">
    <source>
        <dbReference type="ARBA" id="ARBA00022729"/>
    </source>
</evidence>
<keyword evidence="16" id="KW-1185">Reference proteome</keyword>
<keyword evidence="4 13" id="KW-0812">Transmembrane</keyword>
<reference evidence="15" key="1">
    <citation type="submission" date="2020-05" db="UniProtKB">
        <authorList>
            <consortium name="EnsemblMetazoa"/>
        </authorList>
    </citation>
    <scope>IDENTIFICATION</scope>
    <source>
        <strain evidence="15">USDA</strain>
    </source>
</reference>
<keyword evidence="5" id="KW-0732">Signal</keyword>
<dbReference type="GO" id="GO:0007166">
    <property type="term" value="P:cell surface receptor signaling pathway"/>
    <property type="evidence" value="ECO:0007669"/>
    <property type="project" value="InterPro"/>
</dbReference>
<evidence type="ECO:0000256" key="13">
    <source>
        <dbReference type="SAM" id="Phobius"/>
    </source>
</evidence>
<dbReference type="InterPro" id="IPR023311">
    <property type="entry name" value="Methusela_ecto_dom_2"/>
</dbReference>
<comment type="subcellular location">
    <subcellularLocation>
        <location evidence="1">Cell membrane</location>
        <topology evidence="1">Multi-pass membrane protein</topology>
    </subcellularLocation>
</comment>
<feature type="transmembrane region" description="Helical" evidence="13">
    <location>
        <begin position="438"/>
        <end position="458"/>
    </location>
</feature>
<evidence type="ECO:0000256" key="11">
    <source>
        <dbReference type="ARBA" id="ARBA00023180"/>
    </source>
</evidence>
<dbReference type="Gene3D" id="1.20.1070.10">
    <property type="entry name" value="Rhodopsin 7-helix transmembrane proteins"/>
    <property type="match status" value="1"/>
</dbReference>
<evidence type="ECO:0000256" key="4">
    <source>
        <dbReference type="ARBA" id="ARBA00022692"/>
    </source>
</evidence>
<evidence type="ECO:0000313" key="16">
    <source>
        <dbReference type="Proteomes" id="UP000095300"/>
    </source>
</evidence>
<dbReference type="Pfam" id="PF00002">
    <property type="entry name" value="7tm_2"/>
    <property type="match status" value="1"/>
</dbReference>
<dbReference type="EnsemblMetazoa" id="SCAU000244-RA">
    <property type="protein sequence ID" value="SCAU000244-PA"/>
    <property type="gene ID" value="SCAU000244"/>
</dbReference>
<dbReference type="PANTHER" id="PTHR47154">
    <property type="entry name" value="G-PROTEIN COUPLED RECEPTOR MTH-RELATED"/>
    <property type="match status" value="1"/>
</dbReference>
<keyword evidence="10" id="KW-0675">Receptor</keyword>
<keyword evidence="11" id="KW-0325">Glycoprotein</keyword>
<evidence type="ECO:0000256" key="12">
    <source>
        <dbReference type="ARBA" id="ARBA00023224"/>
    </source>
</evidence>
<feature type="transmembrane region" description="Helical" evidence="13">
    <location>
        <begin position="231"/>
        <end position="250"/>
    </location>
</feature>
<evidence type="ECO:0000256" key="2">
    <source>
        <dbReference type="ARBA" id="ARBA00008979"/>
    </source>
</evidence>
<dbReference type="AlphaFoldDB" id="A0A1I8NM82"/>
<comment type="similarity">
    <text evidence="2">Belongs to the G-protein coupled receptor 2 family. Mth subfamily.</text>
</comment>
<accession>A0A1I8NM82</accession>
<evidence type="ECO:0000256" key="3">
    <source>
        <dbReference type="ARBA" id="ARBA00022475"/>
    </source>
</evidence>
<dbReference type="KEGG" id="scac:106094583"/>
<keyword evidence="8 13" id="KW-0472">Membrane</keyword>
<dbReference type="Pfam" id="PF06652">
    <property type="entry name" value="Methuselah_N"/>
    <property type="match status" value="1"/>
</dbReference>
<dbReference type="GO" id="GO:0008528">
    <property type="term" value="F:G protein-coupled peptide receptor activity"/>
    <property type="evidence" value="ECO:0007669"/>
    <property type="project" value="TreeGrafter"/>
</dbReference>
<dbReference type="OrthoDB" id="6134459at2759"/>
<dbReference type="CDD" id="cd00251">
    <property type="entry name" value="Mth_Ecto"/>
    <property type="match status" value="1"/>
</dbReference>
<keyword evidence="12" id="KW-0807">Transducer</keyword>
<keyword evidence="7" id="KW-0297">G-protein coupled receptor</keyword>
<dbReference type="InterPro" id="IPR044860">
    <property type="entry name" value="Methusela_ecto_dom_1"/>
</dbReference>
<feature type="transmembrane region" description="Helical" evidence="13">
    <location>
        <begin position="383"/>
        <end position="405"/>
    </location>
</feature>
<proteinExistence type="inferred from homology"/>
<evidence type="ECO:0000256" key="1">
    <source>
        <dbReference type="ARBA" id="ARBA00004651"/>
    </source>
</evidence>
<feature type="transmembrane region" description="Helical" evidence="13">
    <location>
        <begin position="262"/>
        <end position="281"/>
    </location>
</feature>
<feature type="transmembrane region" description="Helical" evidence="13">
    <location>
        <begin position="333"/>
        <end position="354"/>
    </location>
</feature>
<name>A0A1I8NM82_STOCA</name>
<evidence type="ECO:0000256" key="8">
    <source>
        <dbReference type="ARBA" id="ARBA00023136"/>
    </source>
</evidence>
<dbReference type="VEuPathDB" id="VectorBase:SCAU000244"/>
<dbReference type="CDD" id="cd15039">
    <property type="entry name" value="7tmB3_Methuselah-like"/>
    <property type="match status" value="1"/>
</dbReference>
<keyword evidence="3" id="KW-1003">Cell membrane</keyword>
<dbReference type="PROSITE" id="PS50261">
    <property type="entry name" value="G_PROTEIN_RECEP_F2_4"/>
    <property type="match status" value="1"/>
</dbReference>
<dbReference type="InterPro" id="IPR000832">
    <property type="entry name" value="GPCR_2_secretin-like"/>
</dbReference>
<gene>
    <name evidence="15" type="primary">106094583</name>
</gene>
<keyword evidence="6 13" id="KW-1133">Transmembrane helix</keyword>
<dbReference type="STRING" id="35570.A0A1I8NM82"/>
<dbReference type="Proteomes" id="UP000095300">
    <property type="component" value="Unassembled WGS sequence"/>
</dbReference>
<organism evidence="15 16">
    <name type="scientific">Stomoxys calcitrans</name>
    <name type="common">Stable fly</name>
    <name type="synonym">Conops calcitrans</name>
    <dbReference type="NCBI Taxonomy" id="35570"/>
    <lineage>
        <taxon>Eukaryota</taxon>
        <taxon>Metazoa</taxon>
        <taxon>Ecdysozoa</taxon>
        <taxon>Arthropoda</taxon>
        <taxon>Hexapoda</taxon>
        <taxon>Insecta</taxon>
        <taxon>Pterygota</taxon>
        <taxon>Neoptera</taxon>
        <taxon>Endopterygota</taxon>
        <taxon>Diptera</taxon>
        <taxon>Brachycera</taxon>
        <taxon>Muscomorpha</taxon>
        <taxon>Muscoidea</taxon>
        <taxon>Muscidae</taxon>
        <taxon>Stomoxys</taxon>
    </lineage>
</organism>
<feature type="domain" description="G-protein coupled receptors family 2 profile 2" evidence="14">
    <location>
        <begin position="225"/>
        <end position="493"/>
    </location>
</feature>
<evidence type="ECO:0000259" key="14">
    <source>
        <dbReference type="PROSITE" id="PS50261"/>
    </source>
</evidence>